<dbReference type="Proteomes" id="UP001285441">
    <property type="component" value="Unassembled WGS sequence"/>
</dbReference>
<evidence type="ECO:0000256" key="1">
    <source>
        <dbReference type="SAM" id="MobiDB-lite"/>
    </source>
</evidence>
<feature type="compositionally biased region" description="Polar residues" evidence="1">
    <location>
        <begin position="1"/>
        <end position="18"/>
    </location>
</feature>
<dbReference type="EMBL" id="JAULSW010000001">
    <property type="protein sequence ID" value="KAK3394432.1"/>
    <property type="molecule type" value="Genomic_DNA"/>
</dbReference>
<feature type="region of interest" description="Disordered" evidence="1">
    <location>
        <begin position="360"/>
        <end position="404"/>
    </location>
</feature>
<feature type="compositionally biased region" description="Low complexity" evidence="1">
    <location>
        <begin position="40"/>
        <end position="56"/>
    </location>
</feature>
<evidence type="ECO:0000313" key="4">
    <source>
        <dbReference type="Proteomes" id="UP001285441"/>
    </source>
</evidence>
<feature type="transmembrane region" description="Helical" evidence="2">
    <location>
        <begin position="117"/>
        <end position="139"/>
    </location>
</feature>
<reference evidence="3" key="1">
    <citation type="journal article" date="2023" name="Mol. Phylogenet. Evol.">
        <title>Genome-scale phylogeny and comparative genomics of the fungal order Sordariales.</title>
        <authorList>
            <person name="Hensen N."/>
            <person name="Bonometti L."/>
            <person name="Westerberg I."/>
            <person name="Brannstrom I.O."/>
            <person name="Guillou S."/>
            <person name="Cros-Aarteil S."/>
            <person name="Calhoun S."/>
            <person name="Haridas S."/>
            <person name="Kuo A."/>
            <person name="Mondo S."/>
            <person name="Pangilinan J."/>
            <person name="Riley R."/>
            <person name="LaButti K."/>
            <person name="Andreopoulos B."/>
            <person name="Lipzen A."/>
            <person name="Chen C."/>
            <person name="Yan M."/>
            <person name="Daum C."/>
            <person name="Ng V."/>
            <person name="Clum A."/>
            <person name="Steindorff A."/>
            <person name="Ohm R.A."/>
            <person name="Martin F."/>
            <person name="Silar P."/>
            <person name="Natvig D.O."/>
            <person name="Lalanne C."/>
            <person name="Gautier V."/>
            <person name="Ament-Velasquez S.L."/>
            <person name="Kruys A."/>
            <person name="Hutchinson M.I."/>
            <person name="Powell A.J."/>
            <person name="Barry K."/>
            <person name="Miller A.N."/>
            <person name="Grigoriev I.V."/>
            <person name="Debuchy R."/>
            <person name="Gladieux P."/>
            <person name="Hiltunen Thoren M."/>
            <person name="Johannesson H."/>
        </authorList>
    </citation>
    <scope>NUCLEOTIDE SEQUENCE</scope>
    <source>
        <strain evidence="3">CBS 232.78</strain>
    </source>
</reference>
<evidence type="ECO:0000313" key="3">
    <source>
        <dbReference type="EMBL" id="KAK3394432.1"/>
    </source>
</evidence>
<proteinExistence type="predicted"/>
<sequence length="404" mass="42372">MAPGSRRSSLVRLSQPMPSITEDAAVDPPSVPPKSPRRQPASPIAGPSAIASASGAKTSNVYLSPTATASSRRQTLSVASGSGDGTEGSAPDRQSETRRGSIRDHEWVAKRGGWYRLVVGTIVVVGLVVGLSVGLTIGLRKRNESPLPPPLPTEFFPAGSYAFTAALTNLSSACTTDPNSWTCYPFALYDPALPSRSAATFYWIIEPVSNSEYVISSSANPFAPSFSTVPLSLLDGNQYAERFTFKFSLDKADMVAVPGSADEITCWFNSTLVSATIWTRARANYPANITQVPDPVNATNVFAPWPYRVEVKQTRKGGPDCRDKAGRPVKVGNGGSGGNGECACSYANDGLPPLSLVAAGTTTGSASSTTTAASTSTAASVTAATGALREIRRDSKAKKKRKKG</sequence>
<name>A0AAE0U880_9PEZI</name>
<evidence type="ECO:0008006" key="5">
    <source>
        <dbReference type="Google" id="ProtNLM"/>
    </source>
</evidence>
<keyword evidence="2" id="KW-1133">Transmembrane helix</keyword>
<keyword evidence="4" id="KW-1185">Reference proteome</keyword>
<organism evidence="3 4">
    <name type="scientific">Podospora didyma</name>
    <dbReference type="NCBI Taxonomy" id="330526"/>
    <lineage>
        <taxon>Eukaryota</taxon>
        <taxon>Fungi</taxon>
        <taxon>Dikarya</taxon>
        <taxon>Ascomycota</taxon>
        <taxon>Pezizomycotina</taxon>
        <taxon>Sordariomycetes</taxon>
        <taxon>Sordariomycetidae</taxon>
        <taxon>Sordariales</taxon>
        <taxon>Podosporaceae</taxon>
        <taxon>Podospora</taxon>
    </lineage>
</organism>
<keyword evidence="2" id="KW-0812">Transmembrane</keyword>
<protein>
    <recommendedName>
        <fullName evidence="5">Tat pathway signal sequence</fullName>
    </recommendedName>
</protein>
<keyword evidence="2" id="KW-0472">Membrane</keyword>
<dbReference type="AlphaFoldDB" id="A0AAE0U880"/>
<accession>A0AAE0U880</accession>
<feature type="region of interest" description="Disordered" evidence="1">
    <location>
        <begin position="1"/>
        <end position="101"/>
    </location>
</feature>
<feature type="compositionally biased region" description="Low complexity" evidence="1">
    <location>
        <begin position="360"/>
        <end position="387"/>
    </location>
</feature>
<gene>
    <name evidence="3" type="ORF">B0H63DRAFT_45573</name>
</gene>
<feature type="compositionally biased region" description="Polar residues" evidence="1">
    <location>
        <begin position="57"/>
        <end position="80"/>
    </location>
</feature>
<reference evidence="3" key="2">
    <citation type="submission" date="2023-06" db="EMBL/GenBank/DDBJ databases">
        <authorList>
            <consortium name="Lawrence Berkeley National Laboratory"/>
            <person name="Haridas S."/>
            <person name="Hensen N."/>
            <person name="Bonometti L."/>
            <person name="Westerberg I."/>
            <person name="Brannstrom I.O."/>
            <person name="Guillou S."/>
            <person name="Cros-Aarteil S."/>
            <person name="Calhoun S."/>
            <person name="Kuo A."/>
            <person name="Mondo S."/>
            <person name="Pangilinan J."/>
            <person name="Riley R."/>
            <person name="LaButti K."/>
            <person name="Andreopoulos B."/>
            <person name="Lipzen A."/>
            <person name="Chen C."/>
            <person name="Yanf M."/>
            <person name="Daum C."/>
            <person name="Ng V."/>
            <person name="Clum A."/>
            <person name="Steindorff A."/>
            <person name="Ohm R."/>
            <person name="Martin F."/>
            <person name="Silar P."/>
            <person name="Natvig D."/>
            <person name="Lalanne C."/>
            <person name="Gautier V."/>
            <person name="Ament-velasquez S.L."/>
            <person name="Kruys A."/>
            <person name="Hutchinson M.I."/>
            <person name="Powell A.J."/>
            <person name="Barry K."/>
            <person name="Miller A.N."/>
            <person name="Grigoriev I.V."/>
            <person name="Debuchy R."/>
            <person name="Gladieux P."/>
            <person name="Thoren M.H."/>
            <person name="Johannesson H."/>
        </authorList>
    </citation>
    <scope>NUCLEOTIDE SEQUENCE</scope>
    <source>
        <strain evidence="3">CBS 232.78</strain>
    </source>
</reference>
<feature type="compositionally biased region" description="Basic residues" evidence="1">
    <location>
        <begin position="395"/>
        <end position="404"/>
    </location>
</feature>
<evidence type="ECO:0000256" key="2">
    <source>
        <dbReference type="SAM" id="Phobius"/>
    </source>
</evidence>
<comment type="caution">
    <text evidence="3">The sequence shown here is derived from an EMBL/GenBank/DDBJ whole genome shotgun (WGS) entry which is preliminary data.</text>
</comment>